<dbReference type="OrthoDB" id="368187at2"/>
<proteinExistence type="predicted"/>
<dbReference type="Proteomes" id="UP000186469">
    <property type="component" value="Unassembled WGS sequence"/>
</dbReference>
<dbReference type="EMBL" id="FRDI01000013">
    <property type="protein sequence ID" value="SHN70743.1"/>
    <property type="molecule type" value="Genomic_DNA"/>
</dbReference>
<dbReference type="STRING" id="1121455.SAMN02745728_02091"/>
<reference evidence="1 2" key="1">
    <citation type="submission" date="2016-12" db="EMBL/GenBank/DDBJ databases">
        <authorList>
            <person name="Song W.-J."/>
            <person name="Kurnit D.M."/>
        </authorList>
    </citation>
    <scope>NUCLEOTIDE SEQUENCE [LARGE SCALE GENOMIC DNA]</scope>
    <source>
        <strain evidence="1 2">DSM 11393</strain>
    </source>
</reference>
<evidence type="ECO:0000313" key="1">
    <source>
        <dbReference type="EMBL" id="SHN70743.1"/>
    </source>
</evidence>
<dbReference type="AlphaFoldDB" id="A0A1M7TJC7"/>
<organism evidence="1 2">
    <name type="scientific">Desulfovibrio litoralis DSM 11393</name>
    <dbReference type="NCBI Taxonomy" id="1121455"/>
    <lineage>
        <taxon>Bacteria</taxon>
        <taxon>Pseudomonadati</taxon>
        <taxon>Thermodesulfobacteriota</taxon>
        <taxon>Desulfovibrionia</taxon>
        <taxon>Desulfovibrionales</taxon>
        <taxon>Desulfovibrionaceae</taxon>
        <taxon>Desulfovibrio</taxon>
    </lineage>
</organism>
<accession>A0A1M7TJC7</accession>
<name>A0A1M7TJC7_9BACT</name>
<dbReference type="InterPro" id="IPR017587">
    <property type="entry name" value="YqeC"/>
</dbReference>
<keyword evidence="2" id="KW-1185">Reference proteome</keyword>
<gene>
    <name evidence="1" type="ORF">SAMN02745728_02091</name>
</gene>
<protein>
    <submittedName>
        <fullName evidence="1">Probable selenium-dependent hydroxylase accessory protein YqeC</fullName>
    </submittedName>
</protein>
<dbReference type="NCBIfam" id="TIGR03172">
    <property type="entry name" value="selenium cofactor biosynthesis protein YqeC"/>
    <property type="match status" value="1"/>
</dbReference>
<dbReference type="Pfam" id="PF19842">
    <property type="entry name" value="YqeC"/>
    <property type="match status" value="1"/>
</dbReference>
<sequence>MTFKILTDSFFNCLSLPKNSMLSIIGSGGKTSLMYNLGKKYALSSAVVCTTTTKLWEPTLDESAFLLQNDLQNFEMPQKCGMLTIAKQYCPVSETEKPKEKTKQMRRKVQGYSTDELESWWEQKPADLLFIEADGSAGRPLKAHAPKEPVIPQATNYVIGVVGLIGLGKALTQDSVWRPEIFATLSGLNQSDIITPHALAKVILHPSGLFERSPTTAKKILFLNGRDLPQAEAQALMLSRLILDNKECAIDIICIGSAQALDEECLCLIR</sequence>
<evidence type="ECO:0000313" key="2">
    <source>
        <dbReference type="Proteomes" id="UP000186469"/>
    </source>
</evidence>
<dbReference type="RefSeq" id="WP_072697767.1">
    <property type="nucleotide sequence ID" value="NZ_FRDI01000013.1"/>
</dbReference>